<dbReference type="RefSeq" id="WP_116021902.1">
    <property type="nucleotide sequence ID" value="NZ_QTTT01000001.1"/>
</dbReference>
<name>A0A3D9SK07_9ACTN</name>
<keyword evidence="2" id="KW-1185">Reference proteome</keyword>
<dbReference type="SUPFAM" id="SSF51905">
    <property type="entry name" value="FAD/NAD(P)-binding domain"/>
    <property type="match status" value="1"/>
</dbReference>
<dbReference type="EMBL" id="QTTT01000001">
    <property type="protein sequence ID" value="REE96219.1"/>
    <property type="molecule type" value="Genomic_DNA"/>
</dbReference>
<evidence type="ECO:0000313" key="2">
    <source>
        <dbReference type="Proteomes" id="UP000256661"/>
    </source>
</evidence>
<proteinExistence type="predicted"/>
<evidence type="ECO:0000313" key="1">
    <source>
        <dbReference type="EMBL" id="REE96219.1"/>
    </source>
</evidence>
<organism evidence="1 2">
    <name type="scientific">Thermomonospora umbrina</name>
    <dbReference type="NCBI Taxonomy" id="111806"/>
    <lineage>
        <taxon>Bacteria</taxon>
        <taxon>Bacillati</taxon>
        <taxon>Actinomycetota</taxon>
        <taxon>Actinomycetes</taxon>
        <taxon>Streptosporangiales</taxon>
        <taxon>Thermomonosporaceae</taxon>
        <taxon>Thermomonospora</taxon>
    </lineage>
</organism>
<dbReference type="PANTHER" id="PTHR42877:SF4">
    <property type="entry name" value="FAD_NAD(P)-BINDING DOMAIN-CONTAINING PROTEIN-RELATED"/>
    <property type="match status" value="1"/>
</dbReference>
<dbReference type="InterPro" id="IPR051209">
    <property type="entry name" value="FAD-bind_Monooxygenase_sf"/>
</dbReference>
<sequence>MATQYDAVIIGAGFGGMGAAIQLKRLGYDDLLILEREDDLGGTWYVNRYPGLAVDIPSSTYSYSFEPNPYWSRLFAPGPELKRYARHVADTYGLRGSMRFGTVVTGARWDEDESHWRVALEGGDSVTATYLLTATGFLSQPKVPDIDGIERFGGKVIHTTAWDDDYDLTGKRAAIIGTGATAVQLIPEVAEVVSELTVYQRTPIWVSPKPDHRIPKAVQRLFARLPFAQRAVRLAGGSILELMMIFGVVHYKRFRIGNRIAEQWCRAHLYRQVRDPELRRKLLPRYSFGCKRPTFSNDYFPAFTRPHVHLKTSGIERIDETGIVTADGDRTEIDVLLLATGFNLWDANFPAIEIIGRGGKNLGKWWRDNRFQAYEGVTVPGFPNLLSLNSPYSYSGLSYFTTIECQMKHMDRLFTAMRRRGARVFEVTQEANDRFLDRMTRKVGGSVFSLGRCAAANSYYFNQHGEATLLRPTSTLNAHREAVRFPLEDYTYA</sequence>
<dbReference type="AlphaFoldDB" id="A0A3D9SK07"/>
<dbReference type="PRINTS" id="PR00411">
    <property type="entry name" value="PNDRDTASEI"/>
</dbReference>
<dbReference type="PANTHER" id="PTHR42877">
    <property type="entry name" value="L-ORNITHINE N(5)-MONOOXYGENASE-RELATED"/>
    <property type="match status" value="1"/>
</dbReference>
<protein>
    <submittedName>
        <fullName evidence="1">Cation diffusion facilitator CzcD-associated flavoprotein CzcO</fullName>
    </submittedName>
</protein>
<dbReference type="Pfam" id="PF13738">
    <property type="entry name" value="Pyr_redox_3"/>
    <property type="match status" value="1"/>
</dbReference>
<reference evidence="1 2" key="1">
    <citation type="submission" date="2018-08" db="EMBL/GenBank/DDBJ databases">
        <title>Sequencing the genomes of 1000 actinobacteria strains.</title>
        <authorList>
            <person name="Klenk H.-P."/>
        </authorList>
    </citation>
    <scope>NUCLEOTIDE SEQUENCE [LARGE SCALE GENOMIC DNA]</scope>
    <source>
        <strain evidence="1 2">DSM 43927</strain>
    </source>
</reference>
<comment type="caution">
    <text evidence="1">The sequence shown here is derived from an EMBL/GenBank/DDBJ whole genome shotgun (WGS) entry which is preliminary data.</text>
</comment>
<dbReference type="OrthoDB" id="5168853at2"/>
<dbReference type="Gene3D" id="3.50.50.60">
    <property type="entry name" value="FAD/NAD(P)-binding domain"/>
    <property type="match status" value="2"/>
</dbReference>
<dbReference type="InterPro" id="IPR036188">
    <property type="entry name" value="FAD/NAD-bd_sf"/>
</dbReference>
<gene>
    <name evidence="1" type="ORF">DFJ69_1646</name>
</gene>
<accession>A0A3D9SK07</accession>
<dbReference type="Proteomes" id="UP000256661">
    <property type="component" value="Unassembled WGS sequence"/>
</dbReference>